<keyword evidence="1" id="KW-1133">Transmembrane helix</keyword>
<protein>
    <submittedName>
        <fullName evidence="2">Uncharacterized protein</fullName>
    </submittedName>
</protein>
<keyword evidence="1" id="KW-0812">Transmembrane</keyword>
<dbReference type="EMBL" id="VXIV02003154">
    <property type="protein sequence ID" value="KAF6020666.1"/>
    <property type="molecule type" value="Genomic_DNA"/>
</dbReference>
<keyword evidence="1" id="KW-0472">Membrane</keyword>
<dbReference type="AlphaFoldDB" id="A0A7J7J4S8"/>
<reference evidence="2" key="1">
    <citation type="submission" date="2020-06" db="EMBL/GenBank/DDBJ databases">
        <title>Draft genome of Bugula neritina, a colonial animal packing powerful symbionts and potential medicines.</title>
        <authorList>
            <person name="Rayko M."/>
        </authorList>
    </citation>
    <scope>NUCLEOTIDE SEQUENCE [LARGE SCALE GENOMIC DNA]</scope>
    <source>
        <strain evidence="2">Kwan_BN1</strain>
    </source>
</reference>
<evidence type="ECO:0000313" key="3">
    <source>
        <dbReference type="Proteomes" id="UP000593567"/>
    </source>
</evidence>
<evidence type="ECO:0000313" key="2">
    <source>
        <dbReference type="EMBL" id="KAF6020666.1"/>
    </source>
</evidence>
<name>A0A7J7J4S8_BUGNE</name>
<keyword evidence="3" id="KW-1185">Reference proteome</keyword>
<comment type="caution">
    <text evidence="2">The sequence shown here is derived from an EMBL/GenBank/DDBJ whole genome shotgun (WGS) entry which is preliminary data.</text>
</comment>
<evidence type="ECO:0000256" key="1">
    <source>
        <dbReference type="SAM" id="Phobius"/>
    </source>
</evidence>
<gene>
    <name evidence="2" type="ORF">EB796_021036</name>
</gene>
<organism evidence="2 3">
    <name type="scientific">Bugula neritina</name>
    <name type="common">Brown bryozoan</name>
    <name type="synonym">Sertularia neritina</name>
    <dbReference type="NCBI Taxonomy" id="10212"/>
    <lineage>
        <taxon>Eukaryota</taxon>
        <taxon>Metazoa</taxon>
        <taxon>Spiralia</taxon>
        <taxon>Lophotrochozoa</taxon>
        <taxon>Bryozoa</taxon>
        <taxon>Gymnolaemata</taxon>
        <taxon>Cheilostomatida</taxon>
        <taxon>Flustrina</taxon>
        <taxon>Buguloidea</taxon>
        <taxon>Bugulidae</taxon>
        <taxon>Bugula</taxon>
    </lineage>
</organism>
<feature type="transmembrane region" description="Helical" evidence="1">
    <location>
        <begin position="36"/>
        <end position="56"/>
    </location>
</feature>
<accession>A0A7J7J4S8</accession>
<proteinExistence type="predicted"/>
<feature type="transmembrane region" description="Helical" evidence="1">
    <location>
        <begin position="12"/>
        <end position="30"/>
    </location>
</feature>
<dbReference type="Proteomes" id="UP000593567">
    <property type="component" value="Unassembled WGS sequence"/>
</dbReference>
<sequence>MNYEDHFDNYCNYISYAIILLKTIIIHYYICLLWQFIPPAPVLCLFLTIPCLHQLFTPSRLSPHSY</sequence>